<name>A0A0D9V1P9_9ORYZ</name>
<evidence type="ECO:0008006" key="4">
    <source>
        <dbReference type="Google" id="ProtNLM"/>
    </source>
</evidence>
<accession>A0A0D9V1P9</accession>
<reference evidence="2" key="3">
    <citation type="submission" date="2015-04" db="UniProtKB">
        <authorList>
            <consortium name="EnsemblPlants"/>
        </authorList>
    </citation>
    <scope>IDENTIFICATION</scope>
</reference>
<proteinExistence type="predicted"/>
<dbReference type="eggNOG" id="ENOG502R878">
    <property type="taxonomic scope" value="Eukaryota"/>
</dbReference>
<dbReference type="AlphaFoldDB" id="A0A0D9V1P9"/>
<keyword evidence="3" id="KW-1185">Reference proteome</keyword>
<dbReference type="InterPro" id="IPR011990">
    <property type="entry name" value="TPR-like_helical_dom_sf"/>
</dbReference>
<reference evidence="3" key="2">
    <citation type="submission" date="2013-12" db="EMBL/GenBank/DDBJ databases">
        <authorList>
            <person name="Yu Y."/>
            <person name="Lee S."/>
            <person name="de Baynast K."/>
            <person name="Wissotski M."/>
            <person name="Liu L."/>
            <person name="Talag J."/>
            <person name="Goicoechea J."/>
            <person name="Angelova A."/>
            <person name="Jetty R."/>
            <person name="Kudrna D."/>
            <person name="Golser W."/>
            <person name="Rivera L."/>
            <person name="Zhang J."/>
            <person name="Wing R."/>
        </authorList>
    </citation>
    <scope>NUCLEOTIDE SEQUENCE</scope>
</reference>
<dbReference type="EnsemblPlants" id="LPERR01G15950.1">
    <property type="protein sequence ID" value="LPERR01G15950.1"/>
    <property type="gene ID" value="LPERR01G15950"/>
</dbReference>
<evidence type="ECO:0000313" key="2">
    <source>
        <dbReference type="EnsemblPlants" id="LPERR01G15950.1"/>
    </source>
</evidence>
<protein>
    <recommendedName>
        <fullName evidence="4">Protein ZIP4 homolog</fullName>
    </recommendedName>
</protein>
<evidence type="ECO:0000313" key="3">
    <source>
        <dbReference type="Proteomes" id="UP000032180"/>
    </source>
</evidence>
<reference evidence="2 3" key="1">
    <citation type="submission" date="2012-08" db="EMBL/GenBank/DDBJ databases">
        <title>Oryza genome evolution.</title>
        <authorList>
            <person name="Wing R.A."/>
        </authorList>
    </citation>
    <scope>NUCLEOTIDE SEQUENCE</scope>
</reference>
<dbReference type="Proteomes" id="UP000032180">
    <property type="component" value="Chromosome 1"/>
</dbReference>
<feature type="chain" id="PRO_5002347274" description="Protein ZIP4 homolog" evidence="1">
    <location>
        <begin position="25"/>
        <end position="1021"/>
    </location>
</feature>
<keyword evidence="1" id="KW-0732">Signal</keyword>
<sequence length="1021" mass="111353">MSRFLRRGALAAAALAGTAAVAVALSDGEERWGISGNISRPPSPHDGAAATRGHLGLIRAHPELRELNEALPDSSRDALFLDATHALTASALRVPTITSSHFIRRLCESIQAAESRADRGPDELVCFRVRRSILKARDGRFDEALSDLARLAGDSPDDHRPPVAAAALCFLHGRSGTAKEWLKNTPRNAKVAINFVETLVAAMPGSSPQSGEENYDSLVMISASTYLYANLVEKMKTVERSMLDNFLIRVFRELLINSMTKQSDATIIKYLRALSPKNDATESPALSVMGFNHDMAIVESIQVILSGLLQVRPICGERLREVHSIAEKALAQAEAESNMSAVIDINIFLAFLEIRDGQLQAALQRYKAALKQDPHDCRLHALFVKFGLIFGYDHDISLQNSQKFGVQMGHRAEQLPALLNEVVIASALGNGGRPKVLNPSRSLFMITAWREVDEGLTAALRHGELTFWQRMQLRFLRRLLRAKMRPLLLDMAKDGQRDPVGQKLIQKFVFNFGPRISLRRVALAAAVAGTVAVALSEAEQWGISGRISHRGPHPDADAAATRGHLGLIRAHPGLQDLNSALASSRDAFFLDAAHALAASALRVQTVTSKQISRLHGPGGLCKDIAAAESRGDESAVVDFRLLQALIDAREGRFDEALAAAVRLIRDSPGDPRPRLFAAALCFLHGRSGTALEWLRSVPDKSAHSALFFDTVLYAMPGSSPRFVEEGGDGTVVILMHLATTLAEAVLLLKLEQENGRCSVLGKLEIAVLSRLLRLFLSKHFTAAGGSKAFRFKMPRSSTPINPSKLNRTLVQCSQAILAPVLRARPLCGERLRVVRSIAERALLDAEAETGDASAAVDVNLLLAFLAARDGHFNEAMRRYAAAAKRDPSDPRPYELADKLCFVIGQPANAWRDAWQRAKEKPGRATRGHHGDGDVLQPLLDELVIAAALGNGGLADRDPNRGHVLVAAWREVDAGLAAALRDRDLTLPERVQLRGLRYILRAKIQPLLDNATQHEPENSNQH</sequence>
<organism evidence="2 3">
    <name type="scientific">Leersia perrieri</name>
    <dbReference type="NCBI Taxonomy" id="77586"/>
    <lineage>
        <taxon>Eukaryota</taxon>
        <taxon>Viridiplantae</taxon>
        <taxon>Streptophyta</taxon>
        <taxon>Embryophyta</taxon>
        <taxon>Tracheophyta</taxon>
        <taxon>Spermatophyta</taxon>
        <taxon>Magnoliopsida</taxon>
        <taxon>Liliopsida</taxon>
        <taxon>Poales</taxon>
        <taxon>Poaceae</taxon>
        <taxon>BOP clade</taxon>
        <taxon>Oryzoideae</taxon>
        <taxon>Oryzeae</taxon>
        <taxon>Oryzinae</taxon>
        <taxon>Leersia</taxon>
    </lineage>
</organism>
<dbReference type="HOGENOM" id="CLU_303362_0_0_1"/>
<feature type="signal peptide" evidence="1">
    <location>
        <begin position="1"/>
        <end position="24"/>
    </location>
</feature>
<evidence type="ECO:0000256" key="1">
    <source>
        <dbReference type="SAM" id="SignalP"/>
    </source>
</evidence>
<dbReference type="SUPFAM" id="SSF48452">
    <property type="entry name" value="TPR-like"/>
    <property type="match status" value="1"/>
</dbReference>
<dbReference type="Gramene" id="LPERR01G15950.1">
    <property type="protein sequence ID" value="LPERR01G15950.1"/>
    <property type="gene ID" value="LPERR01G15950"/>
</dbReference>